<feature type="non-terminal residue" evidence="1">
    <location>
        <position position="1"/>
    </location>
</feature>
<sequence>TTREVEKGREGQSPNFLTPTFSSLVLVQYHTQNKCVPYWP</sequence>
<organism evidence="1">
    <name type="scientific">Mus sp</name>
    <dbReference type="NCBI Taxonomy" id="10095"/>
    <lineage>
        <taxon>Eukaryota</taxon>
        <taxon>Metazoa</taxon>
        <taxon>Chordata</taxon>
        <taxon>Craniata</taxon>
        <taxon>Vertebrata</taxon>
        <taxon>Euteleostomi</taxon>
        <taxon>Mammalia</taxon>
        <taxon>Eutheria</taxon>
        <taxon>Euarchontoglires</taxon>
        <taxon>Glires</taxon>
        <taxon>Rodentia</taxon>
        <taxon>Myomorpha</taxon>
        <taxon>Muroidea</taxon>
        <taxon>Muridae</taxon>
        <taxon>Murinae</taxon>
        <taxon>Mus</taxon>
    </lineage>
</organism>
<reference evidence="1" key="1">
    <citation type="journal article" date="1993" name="Cell">
        <title>Mutations at the murine motheaten locus are within the hematopoietic cell protein-tyrosine phosphatase (Hcph) gene.</title>
        <authorList>
            <person name="Schultz L.D."/>
            <person name="Schweitzer P.A."/>
            <person name="Rajan T.V."/>
            <person name="Yi T."/>
            <person name="Ihle J.N."/>
            <person name="Matthews R.J."/>
            <person name="Thomas M.L."/>
            <person name="Beier D.R."/>
        </authorList>
    </citation>
    <scope>NUCLEOTIDE SEQUENCE</scope>
</reference>
<proteinExistence type="evidence at transcript level"/>
<dbReference type="AlphaFoldDB" id="Q80XW3"/>
<gene>
    <name evidence="1" type="primary">me/Hcph</name>
</gene>
<evidence type="ECO:0000313" key="1">
    <source>
        <dbReference type="EMBL" id="AAP13944.1"/>
    </source>
</evidence>
<name>Q80XW3_9MURI</name>
<feature type="non-terminal residue" evidence="1">
    <location>
        <position position="40"/>
    </location>
</feature>
<protein>
    <submittedName>
        <fullName evidence="1">Viable motheaten/hematopoietic cell protein-tyrosine phosphatase</fullName>
    </submittedName>
</protein>
<accession>Q80XW3</accession>
<dbReference type="EMBL" id="S63763">
    <property type="protein sequence ID" value="AAP13944.1"/>
    <property type="molecule type" value="mRNA"/>
</dbReference>